<reference evidence="1" key="1">
    <citation type="submission" date="2019-07" db="EMBL/GenBank/DDBJ databases">
        <authorList>
            <person name="Dittberner H."/>
        </authorList>
    </citation>
    <scope>NUCLEOTIDE SEQUENCE [LARGE SCALE GENOMIC DNA]</scope>
</reference>
<evidence type="ECO:0000313" key="1">
    <source>
        <dbReference type="EMBL" id="VVB02007.1"/>
    </source>
</evidence>
<gene>
    <name evidence="1" type="ORF">ANE_LOCUS12451</name>
</gene>
<proteinExistence type="predicted"/>
<organism evidence="1 2">
    <name type="scientific">Arabis nemorensis</name>
    <dbReference type="NCBI Taxonomy" id="586526"/>
    <lineage>
        <taxon>Eukaryota</taxon>
        <taxon>Viridiplantae</taxon>
        <taxon>Streptophyta</taxon>
        <taxon>Embryophyta</taxon>
        <taxon>Tracheophyta</taxon>
        <taxon>Spermatophyta</taxon>
        <taxon>Magnoliopsida</taxon>
        <taxon>eudicotyledons</taxon>
        <taxon>Gunneridae</taxon>
        <taxon>Pentapetalae</taxon>
        <taxon>rosids</taxon>
        <taxon>malvids</taxon>
        <taxon>Brassicales</taxon>
        <taxon>Brassicaceae</taxon>
        <taxon>Arabideae</taxon>
        <taxon>Arabis</taxon>
    </lineage>
</organism>
<evidence type="ECO:0000313" key="2">
    <source>
        <dbReference type="Proteomes" id="UP000489600"/>
    </source>
</evidence>
<name>A0A565BKX1_9BRAS</name>
<dbReference type="Proteomes" id="UP000489600">
    <property type="component" value="Unassembled WGS sequence"/>
</dbReference>
<protein>
    <submittedName>
        <fullName evidence="1">Uncharacterized protein</fullName>
    </submittedName>
</protein>
<keyword evidence="2" id="KW-1185">Reference proteome</keyword>
<dbReference type="AlphaFoldDB" id="A0A565BKX1"/>
<sequence length="105" mass="11977">MLTLEPAPIISSDLDKGKGLVFSYERVQEDNWVKQVISGQDKLMQSAIQSGHANMRHSLHKEDQMEENVKKKSDKEFPLIYEKKKGLLVGKAEKKKPLVKQEKGN</sequence>
<dbReference type="EMBL" id="CABITT030000004">
    <property type="protein sequence ID" value="VVB02007.1"/>
    <property type="molecule type" value="Genomic_DNA"/>
</dbReference>
<accession>A0A565BKX1</accession>
<comment type="caution">
    <text evidence="1">The sequence shown here is derived from an EMBL/GenBank/DDBJ whole genome shotgun (WGS) entry which is preliminary data.</text>
</comment>